<dbReference type="GO" id="GO:0005868">
    <property type="term" value="C:cytoplasmic dynein complex"/>
    <property type="evidence" value="ECO:0007669"/>
    <property type="project" value="InterPro"/>
</dbReference>
<dbReference type="EnsemblMetazoa" id="XM_022804585">
    <property type="protein sequence ID" value="XP_022660320"/>
    <property type="gene ID" value="LOC111250010"/>
</dbReference>
<evidence type="ECO:0000313" key="3">
    <source>
        <dbReference type="Proteomes" id="UP000594260"/>
    </source>
</evidence>
<proteinExistence type="predicted"/>
<feature type="compositionally biased region" description="Low complexity" evidence="1">
    <location>
        <begin position="40"/>
        <end position="52"/>
    </location>
</feature>
<dbReference type="AlphaFoldDB" id="A0A7M7KAH9"/>
<protein>
    <submittedName>
        <fullName evidence="2">Uncharacterized protein</fullName>
    </submittedName>
</protein>
<dbReference type="GO" id="GO:0007018">
    <property type="term" value="P:microtubule-based movement"/>
    <property type="evidence" value="ECO:0007669"/>
    <property type="project" value="InterPro"/>
</dbReference>
<accession>A0A7M7KAH9</accession>
<evidence type="ECO:0000256" key="1">
    <source>
        <dbReference type="SAM" id="MobiDB-lite"/>
    </source>
</evidence>
<feature type="region of interest" description="Disordered" evidence="1">
    <location>
        <begin position="71"/>
        <end position="110"/>
    </location>
</feature>
<name>A0A7M7KAH9_VARDE</name>
<reference evidence="2" key="1">
    <citation type="submission" date="2021-01" db="UniProtKB">
        <authorList>
            <consortium name="EnsemblMetazoa"/>
        </authorList>
    </citation>
    <scope>IDENTIFICATION</scope>
</reference>
<feature type="compositionally biased region" description="Basic and acidic residues" evidence="1">
    <location>
        <begin position="145"/>
        <end position="164"/>
    </location>
</feature>
<feature type="region of interest" description="Disordered" evidence="1">
    <location>
        <begin position="135"/>
        <end position="164"/>
    </location>
</feature>
<feature type="compositionally biased region" description="Basic and acidic residues" evidence="1">
    <location>
        <begin position="24"/>
        <end position="36"/>
    </location>
</feature>
<organism evidence="2 3">
    <name type="scientific">Varroa destructor</name>
    <name type="common">Honeybee mite</name>
    <dbReference type="NCBI Taxonomy" id="109461"/>
    <lineage>
        <taxon>Eukaryota</taxon>
        <taxon>Metazoa</taxon>
        <taxon>Ecdysozoa</taxon>
        <taxon>Arthropoda</taxon>
        <taxon>Chelicerata</taxon>
        <taxon>Arachnida</taxon>
        <taxon>Acari</taxon>
        <taxon>Parasitiformes</taxon>
        <taxon>Mesostigmata</taxon>
        <taxon>Gamasina</taxon>
        <taxon>Dermanyssoidea</taxon>
        <taxon>Varroidae</taxon>
        <taxon>Varroa</taxon>
    </lineage>
</organism>
<dbReference type="Pfam" id="PF11540">
    <property type="entry name" value="Dynein_IC2"/>
    <property type="match status" value="1"/>
</dbReference>
<dbReference type="Proteomes" id="UP000594260">
    <property type="component" value="Unplaced"/>
</dbReference>
<feature type="region of interest" description="Disordered" evidence="1">
    <location>
        <begin position="24"/>
        <end position="53"/>
    </location>
</feature>
<dbReference type="GeneID" id="111250010"/>
<dbReference type="RefSeq" id="XP_022660320.1">
    <property type="nucleotide sequence ID" value="XM_022804585.1"/>
</dbReference>
<keyword evidence="3" id="KW-1185">Reference proteome</keyword>
<feature type="compositionally biased region" description="Gly residues" evidence="1">
    <location>
        <begin position="79"/>
        <end position="91"/>
    </location>
</feature>
<dbReference type="InterPro" id="IPR025956">
    <property type="entry name" value="DYNC1I1/DYNC1I2"/>
</dbReference>
<sequence>MNSMEARRAELEKKRQKLEQLRNERLKAKEEKERQQRLQAAAAGTGEASIAARSDVDDILDSLGISLLSGKDSPLGSSGVAGSGHSVGVGGDTPDVHSIASSVQATPTRKARKNVALQVVTVNQSNIPPKECVMYSKTTQTLPGNDREGGYGGKGRKETIAALE</sequence>
<evidence type="ECO:0000313" key="2">
    <source>
        <dbReference type="EnsemblMetazoa" id="XP_022660320"/>
    </source>
</evidence>